<dbReference type="Proteomes" id="UP000011713">
    <property type="component" value="Unassembled WGS sequence"/>
</dbReference>
<sequence>MPEVQPPTTLSPFSERDDANALLAPHSTPGSDDVIITNLLDEQQKLTVQRDESARRHAQMATTLENQRDYVFTPLSVEERLSQTTNQTLAAWTIGPGATSPEEVASGQARREKYLEPYLKTRSQYKARLEMQARGAPFPPIKCIPILLFAGETTDEKDDAFVRRVHRTRCLSSMYALRASANVADVRLECKLRYDYAKIKARDQLRICTRYASATTIAASAGQTVTTNPPTHTTSGGKRHLSQDDPGHDVQKNIQGIWGIMPKGYLVLP</sequence>
<dbReference type="EnsemblProtists" id="HpaT805681">
    <property type="protein sequence ID" value="HpaP805681"/>
    <property type="gene ID" value="HpaG805681"/>
</dbReference>
<dbReference type="VEuPathDB" id="FungiDB:HpaG805681"/>
<protein>
    <submittedName>
        <fullName evidence="2">Uncharacterized protein</fullName>
    </submittedName>
</protein>
<accession>M4BH06</accession>
<proteinExistence type="predicted"/>
<evidence type="ECO:0000313" key="2">
    <source>
        <dbReference type="EnsemblProtists" id="HpaP805681"/>
    </source>
</evidence>
<dbReference type="AlphaFoldDB" id="M4BH06"/>
<reference evidence="3" key="1">
    <citation type="journal article" date="2010" name="Science">
        <title>Signatures of adaptation to obligate biotrophy in the Hyaloperonospora arabidopsidis genome.</title>
        <authorList>
            <person name="Baxter L."/>
            <person name="Tripathy S."/>
            <person name="Ishaque N."/>
            <person name="Boot N."/>
            <person name="Cabral A."/>
            <person name="Kemen E."/>
            <person name="Thines M."/>
            <person name="Ah-Fong A."/>
            <person name="Anderson R."/>
            <person name="Badejoko W."/>
            <person name="Bittner-Eddy P."/>
            <person name="Boore J.L."/>
            <person name="Chibucos M.C."/>
            <person name="Coates M."/>
            <person name="Dehal P."/>
            <person name="Delehaunty K."/>
            <person name="Dong S."/>
            <person name="Downton P."/>
            <person name="Dumas B."/>
            <person name="Fabro G."/>
            <person name="Fronick C."/>
            <person name="Fuerstenberg S.I."/>
            <person name="Fulton L."/>
            <person name="Gaulin E."/>
            <person name="Govers F."/>
            <person name="Hughes L."/>
            <person name="Humphray S."/>
            <person name="Jiang R.H."/>
            <person name="Judelson H."/>
            <person name="Kamoun S."/>
            <person name="Kyung K."/>
            <person name="Meijer H."/>
            <person name="Minx P."/>
            <person name="Morris P."/>
            <person name="Nelson J."/>
            <person name="Phuntumart V."/>
            <person name="Qutob D."/>
            <person name="Rehmany A."/>
            <person name="Rougon-Cardoso A."/>
            <person name="Ryden P."/>
            <person name="Torto-Alalibo T."/>
            <person name="Studholme D."/>
            <person name="Wang Y."/>
            <person name="Win J."/>
            <person name="Wood J."/>
            <person name="Clifton S.W."/>
            <person name="Rogers J."/>
            <person name="Van den Ackerveken G."/>
            <person name="Jones J.D."/>
            <person name="McDowell J.M."/>
            <person name="Beynon J."/>
            <person name="Tyler B.M."/>
        </authorList>
    </citation>
    <scope>NUCLEOTIDE SEQUENCE [LARGE SCALE GENOMIC DNA]</scope>
    <source>
        <strain evidence="3">Emoy2</strain>
    </source>
</reference>
<reference evidence="2" key="2">
    <citation type="submission" date="2015-06" db="UniProtKB">
        <authorList>
            <consortium name="EnsemblProtists"/>
        </authorList>
    </citation>
    <scope>IDENTIFICATION</scope>
    <source>
        <strain evidence="2">Emoy2</strain>
    </source>
</reference>
<dbReference type="InParanoid" id="M4BH06"/>
<dbReference type="HOGENOM" id="CLU_051764_2_0_1"/>
<organism evidence="2 3">
    <name type="scientific">Hyaloperonospora arabidopsidis (strain Emoy2)</name>
    <name type="common">Downy mildew agent</name>
    <name type="synonym">Peronospora arabidopsidis</name>
    <dbReference type="NCBI Taxonomy" id="559515"/>
    <lineage>
        <taxon>Eukaryota</taxon>
        <taxon>Sar</taxon>
        <taxon>Stramenopiles</taxon>
        <taxon>Oomycota</taxon>
        <taxon>Peronosporomycetes</taxon>
        <taxon>Peronosporales</taxon>
        <taxon>Peronosporaceae</taxon>
        <taxon>Hyaloperonospora</taxon>
    </lineage>
</organism>
<keyword evidence="3" id="KW-1185">Reference proteome</keyword>
<feature type="compositionally biased region" description="Low complexity" evidence="1">
    <location>
        <begin position="224"/>
        <end position="234"/>
    </location>
</feature>
<name>M4BH06_HYAAE</name>
<evidence type="ECO:0000313" key="3">
    <source>
        <dbReference type="Proteomes" id="UP000011713"/>
    </source>
</evidence>
<evidence type="ECO:0000256" key="1">
    <source>
        <dbReference type="SAM" id="MobiDB-lite"/>
    </source>
</evidence>
<feature type="region of interest" description="Disordered" evidence="1">
    <location>
        <begin position="222"/>
        <end position="247"/>
    </location>
</feature>
<dbReference type="EMBL" id="JH598246">
    <property type="status" value="NOT_ANNOTATED_CDS"/>
    <property type="molecule type" value="Genomic_DNA"/>
</dbReference>